<dbReference type="Proteomes" id="UP000000771">
    <property type="component" value="Chromosome"/>
</dbReference>
<organism evidence="6 7">
    <name type="scientific">Acidimicrobium ferrooxidans (strain DSM 10331 / JCM 15462 / NBRC 103882 / ICP)</name>
    <dbReference type="NCBI Taxonomy" id="525909"/>
    <lineage>
        <taxon>Bacteria</taxon>
        <taxon>Bacillati</taxon>
        <taxon>Actinomycetota</taxon>
        <taxon>Acidimicrobiia</taxon>
        <taxon>Acidimicrobiales</taxon>
        <taxon>Acidimicrobiaceae</taxon>
        <taxon>Acidimicrobium</taxon>
    </lineage>
</organism>
<dbReference type="InterPro" id="IPR050683">
    <property type="entry name" value="Bact_Polysacc_Export_ATP-bd"/>
</dbReference>
<keyword evidence="2" id="KW-0813">Transport</keyword>
<name>C7M105_ACIFD</name>
<feature type="domain" description="ABC transporter" evidence="5">
    <location>
        <begin position="25"/>
        <end position="247"/>
    </location>
</feature>
<dbReference type="GO" id="GO:0005524">
    <property type="term" value="F:ATP binding"/>
    <property type="evidence" value="ECO:0007669"/>
    <property type="project" value="UniProtKB-KW"/>
</dbReference>
<protein>
    <submittedName>
        <fullName evidence="6">ABC transporter related</fullName>
    </submittedName>
</protein>
<evidence type="ECO:0000256" key="3">
    <source>
        <dbReference type="ARBA" id="ARBA00022741"/>
    </source>
</evidence>
<dbReference type="OrthoDB" id="9778870at2"/>
<sequence>MGQTAVEVRGVTKVFRLYQEKYTSLKERFVHWGRVPHESFAALDDITFDVEQGHTLGLLGHNGSGKSTLLKCIAGILTPSRGEVAVRGRVAAMLEVGAGFHPDLSGRDNIYLNATLFGMSRREVDQRIDDIIEFSELGPFIENQVKFYSSGMYARLGFAVAVNMDPDVLLVDEVLAVGDARFQAKCIAKIREFQAEGRTIIFVSHSPELVRAVCDSAFVLDHGRLVGGGPTQEAISLLTQLQLAGSGLGTQAPVVAELDEAPRHVVVEDLRANGVVVDQPVTLEARSPLELRFALEERDGRPTPVHLELAVVSPQGAPVLTAHTREMGLDPFVVHGAGKFLVQVADVPLAPGIYQLSLSVVEARSGELLERRQWDTALKIVDQHLGVGGLVATEVSFFAE</sequence>
<dbReference type="HOGENOM" id="CLU_000604_101_1_11"/>
<proteinExistence type="inferred from homology"/>
<keyword evidence="3" id="KW-0547">Nucleotide-binding</keyword>
<dbReference type="eggNOG" id="COG1134">
    <property type="taxonomic scope" value="Bacteria"/>
</dbReference>
<dbReference type="KEGG" id="afo:Afer_1747"/>
<dbReference type="PANTHER" id="PTHR46743:SF2">
    <property type="entry name" value="TEICHOIC ACIDS EXPORT ATP-BINDING PROTEIN TAGH"/>
    <property type="match status" value="1"/>
</dbReference>
<dbReference type="CDD" id="cd03220">
    <property type="entry name" value="ABC_KpsT_Wzt"/>
    <property type="match status" value="1"/>
</dbReference>
<gene>
    <name evidence="6" type="ordered locus">Afer_1747</name>
</gene>
<comment type="similarity">
    <text evidence="1">Belongs to the ABC transporter superfamily.</text>
</comment>
<dbReference type="GO" id="GO:0016020">
    <property type="term" value="C:membrane"/>
    <property type="evidence" value="ECO:0007669"/>
    <property type="project" value="InterPro"/>
</dbReference>
<dbReference type="Pfam" id="PF00005">
    <property type="entry name" value="ABC_tran"/>
    <property type="match status" value="1"/>
</dbReference>
<evidence type="ECO:0000313" key="6">
    <source>
        <dbReference type="EMBL" id="ACU54663.1"/>
    </source>
</evidence>
<evidence type="ECO:0000256" key="4">
    <source>
        <dbReference type="ARBA" id="ARBA00022840"/>
    </source>
</evidence>
<keyword evidence="4" id="KW-0067">ATP-binding</keyword>
<dbReference type="RefSeq" id="WP_015799142.1">
    <property type="nucleotide sequence ID" value="NC_013124.1"/>
</dbReference>
<dbReference type="PANTHER" id="PTHR46743">
    <property type="entry name" value="TEICHOIC ACIDS EXPORT ATP-BINDING PROTEIN TAGH"/>
    <property type="match status" value="1"/>
</dbReference>
<dbReference type="InterPro" id="IPR015860">
    <property type="entry name" value="ABC_transpr_TagH-like"/>
</dbReference>
<dbReference type="GO" id="GO:0140359">
    <property type="term" value="F:ABC-type transporter activity"/>
    <property type="evidence" value="ECO:0007669"/>
    <property type="project" value="InterPro"/>
</dbReference>
<dbReference type="SUPFAM" id="SSF52540">
    <property type="entry name" value="P-loop containing nucleoside triphosphate hydrolases"/>
    <property type="match status" value="1"/>
</dbReference>
<evidence type="ECO:0000259" key="5">
    <source>
        <dbReference type="PROSITE" id="PS50893"/>
    </source>
</evidence>
<dbReference type="EMBL" id="CP001631">
    <property type="protein sequence ID" value="ACU54663.1"/>
    <property type="molecule type" value="Genomic_DNA"/>
</dbReference>
<dbReference type="PROSITE" id="PS50893">
    <property type="entry name" value="ABC_TRANSPORTER_2"/>
    <property type="match status" value="1"/>
</dbReference>
<dbReference type="Gene3D" id="3.40.50.300">
    <property type="entry name" value="P-loop containing nucleotide triphosphate hydrolases"/>
    <property type="match status" value="1"/>
</dbReference>
<accession>C7M105</accession>
<dbReference type="AlphaFoldDB" id="C7M105"/>
<dbReference type="InterPro" id="IPR003593">
    <property type="entry name" value="AAA+_ATPase"/>
</dbReference>
<evidence type="ECO:0000256" key="2">
    <source>
        <dbReference type="ARBA" id="ARBA00022448"/>
    </source>
</evidence>
<dbReference type="Gene3D" id="2.70.50.60">
    <property type="entry name" value="abc- transporter (atp binding component) like domain"/>
    <property type="match status" value="1"/>
</dbReference>
<keyword evidence="7" id="KW-1185">Reference proteome</keyword>
<evidence type="ECO:0000313" key="7">
    <source>
        <dbReference type="Proteomes" id="UP000000771"/>
    </source>
</evidence>
<dbReference type="STRING" id="525909.Afer_1747"/>
<dbReference type="InterPro" id="IPR027417">
    <property type="entry name" value="P-loop_NTPase"/>
</dbReference>
<dbReference type="SMART" id="SM00382">
    <property type="entry name" value="AAA"/>
    <property type="match status" value="1"/>
</dbReference>
<dbReference type="GO" id="GO:0016887">
    <property type="term" value="F:ATP hydrolysis activity"/>
    <property type="evidence" value="ECO:0007669"/>
    <property type="project" value="InterPro"/>
</dbReference>
<reference evidence="6 7" key="1">
    <citation type="journal article" date="2009" name="Stand. Genomic Sci.">
        <title>Complete genome sequence of Acidimicrobium ferrooxidans type strain (ICP).</title>
        <authorList>
            <person name="Clum A."/>
            <person name="Nolan M."/>
            <person name="Lang E."/>
            <person name="Glavina Del Rio T."/>
            <person name="Tice H."/>
            <person name="Copeland A."/>
            <person name="Cheng J.F."/>
            <person name="Lucas S."/>
            <person name="Chen F."/>
            <person name="Bruce D."/>
            <person name="Goodwin L."/>
            <person name="Pitluck S."/>
            <person name="Ivanova N."/>
            <person name="Mavrommatis K."/>
            <person name="Mikhailova N."/>
            <person name="Pati A."/>
            <person name="Chen A."/>
            <person name="Palaniappan K."/>
            <person name="Goker M."/>
            <person name="Spring S."/>
            <person name="Land M."/>
            <person name="Hauser L."/>
            <person name="Chang Y.J."/>
            <person name="Jeffries C.C."/>
            <person name="Chain P."/>
            <person name="Bristow J."/>
            <person name="Eisen J.A."/>
            <person name="Markowitz V."/>
            <person name="Hugenholtz P."/>
            <person name="Kyrpides N.C."/>
            <person name="Klenk H.P."/>
            <person name="Lapidus A."/>
        </authorList>
    </citation>
    <scope>NUCLEOTIDE SEQUENCE [LARGE SCALE GENOMIC DNA]</scope>
    <source>
        <strain evidence="7">DSM 10331 / JCM 15462 / NBRC 103882 / ICP</strain>
    </source>
</reference>
<evidence type="ECO:0000256" key="1">
    <source>
        <dbReference type="ARBA" id="ARBA00005417"/>
    </source>
</evidence>
<dbReference type="InterPro" id="IPR003439">
    <property type="entry name" value="ABC_transporter-like_ATP-bd"/>
</dbReference>